<dbReference type="Pfam" id="PF00990">
    <property type="entry name" value="GGDEF"/>
    <property type="match status" value="1"/>
</dbReference>
<dbReference type="InterPro" id="IPR029787">
    <property type="entry name" value="Nucleotide_cyclase"/>
</dbReference>
<dbReference type="CDD" id="cd01949">
    <property type="entry name" value="GGDEF"/>
    <property type="match status" value="1"/>
</dbReference>
<evidence type="ECO:0000313" key="4">
    <source>
        <dbReference type="Proteomes" id="UP000823863"/>
    </source>
</evidence>
<dbReference type="InterPro" id="IPR050469">
    <property type="entry name" value="Diguanylate_Cyclase"/>
</dbReference>
<feature type="domain" description="GGDEF" evidence="2">
    <location>
        <begin position="246"/>
        <end position="371"/>
    </location>
</feature>
<evidence type="ECO:0000313" key="3">
    <source>
        <dbReference type="EMBL" id="HJC67921.1"/>
    </source>
</evidence>
<comment type="caution">
    <text evidence="3">The sequence shown here is derived from an EMBL/GenBank/DDBJ whole genome shotgun (WGS) entry which is preliminary data.</text>
</comment>
<dbReference type="PANTHER" id="PTHR45138:SF9">
    <property type="entry name" value="DIGUANYLATE CYCLASE DGCM-RELATED"/>
    <property type="match status" value="1"/>
</dbReference>
<feature type="transmembrane region" description="Helical" evidence="1">
    <location>
        <begin position="82"/>
        <end position="102"/>
    </location>
</feature>
<keyword evidence="1" id="KW-0812">Transmembrane</keyword>
<dbReference type="InterPro" id="IPR000160">
    <property type="entry name" value="GGDEF_dom"/>
</dbReference>
<sequence>MFPPQFLSLIEMLVFNSIICDRCCHRKYSLGKTIGILGSVFVFLLALVLLFRPVFSVGDGRLAFLGFAFLIPLRYLYKENGLLLFTIMCTCWLYTFGIFALSQQIAGVLSANPVLLTVCINSMLLLASAYPFFKWFVPMYIFIFRNIPSFDTYRYKYLSLNICFNFVLLLILHNVFIREEESILKILTLILLVTANYLYYFILYRIVQDTLKMDRLEYAAFHDPLTGLGNRSMLWEHLKQLLKENQTFSLLFIDLDRFKEINDKYGHLTGDWYLKHYAEICSGLVRGKGQAYRFGGDEFLIIYQDTEPEALLNQLRTCPKWGDDAPCPFNQASAGMLLCRPPHQSADRILQQADRFMYQNKQQKANKISPS</sequence>
<dbReference type="InterPro" id="IPR043128">
    <property type="entry name" value="Rev_trsase/Diguanyl_cyclase"/>
</dbReference>
<evidence type="ECO:0000256" key="1">
    <source>
        <dbReference type="SAM" id="Phobius"/>
    </source>
</evidence>
<dbReference type="SUPFAM" id="SSF55073">
    <property type="entry name" value="Nucleotide cyclase"/>
    <property type="match status" value="1"/>
</dbReference>
<dbReference type="Gene3D" id="3.30.70.270">
    <property type="match status" value="1"/>
</dbReference>
<gene>
    <name evidence="3" type="ORF">H9931_14635</name>
</gene>
<dbReference type="Proteomes" id="UP000823863">
    <property type="component" value="Unassembled WGS sequence"/>
</dbReference>
<name>A0A9D2PWB8_9FIRM</name>
<accession>A0A9D2PWB8</accession>
<dbReference type="NCBIfam" id="TIGR00254">
    <property type="entry name" value="GGDEF"/>
    <property type="match status" value="1"/>
</dbReference>
<dbReference type="GO" id="GO:0005886">
    <property type="term" value="C:plasma membrane"/>
    <property type="evidence" value="ECO:0007669"/>
    <property type="project" value="TreeGrafter"/>
</dbReference>
<dbReference type="GO" id="GO:0052621">
    <property type="term" value="F:diguanylate cyclase activity"/>
    <property type="evidence" value="ECO:0007669"/>
    <property type="project" value="TreeGrafter"/>
</dbReference>
<dbReference type="GO" id="GO:0043709">
    <property type="term" value="P:cell adhesion involved in single-species biofilm formation"/>
    <property type="evidence" value="ECO:0007669"/>
    <property type="project" value="TreeGrafter"/>
</dbReference>
<feature type="transmembrane region" description="Helical" evidence="1">
    <location>
        <begin position="183"/>
        <end position="203"/>
    </location>
</feature>
<dbReference type="AlphaFoldDB" id="A0A9D2PWB8"/>
<evidence type="ECO:0000259" key="2">
    <source>
        <dbReference type="PROSITE" id="PS50887"/>
    </source>
</evidence>
<keyword evidence="1" id="KW-1133">Transmembrane helix</keyword>
<feature type="transmembrane region" description="Helical" evidence="1">
    <location>
        <begin position="158"/>
        <end position="177"/>
    </location>
</feature>
<reference evidence="3" key="1">
    <citation type="journal article" date="2021" name="PeerJ">
        <title>Extensive microbial diversity within the chicken gut microbiome revealed by metagenomics and culture.</title>
        <authorList>
            <person name="Gilroy R."/>
            <person name="Ravi A."/>
            <person name="Getino M."/>
            <person name="Pursley I."/>
            <person name="Horton D.L."/>
            <person name="Alikhan N.F."/>
            <person name="Baker D."/>
            <person name="Gharbi K."/>
            <person name="Hall N."/>
            <person name="Watson M."/>
            <person name="Adriaenssens E.M."/>
            <person name="Foster-Nyarko E."/>
            <person name="Jarju S."/>
            <person name="Secka A."/>
            <person name="Antonio M."/>
            <person name="Oren A."/>
            <person name="Chaudhuri R.R."/>
            <person name="La Ragione R."/>
            <person name="Hildebrand F."/>
            <person name="Pallen M.J."/>
        </authorList>
    </citation>
    <scope>NUCLEOTIDE SEQUENCE</scope>
    <source>
        <strain evidence="3">CHK198-12963</strain>
    </source>
</reference>
<protein>
    <submittedName>
        <fullName evidence="3">GGDEF domain-containing protein</fullName>
    </submittedName>
</protein>
<feature type="transmembrane region" description="Helical" evidence="1">
    <location>
        <begin position="114"/>
        <end position="137"/>
    </location>
</feature>
<proteinExistence type="predicted"/>
<dbReference type="SMART" id="SM00267">
    <property type="entry name" value="GGDEF"/>
    <property type="match status" value="1"/>
</dbReference>
<dbReference type="PROSITE" id="PS50887">
    <property type="entry name" value="GGDEF"/>
    <property type="match status" value="1"/>
</dbReference>
<feature type="transmembrane region" description="Helical" evidence="1">
    <location>
        <begin position="61"/>
        <end position="77"/>
    </location>
</feature>
<dbReference type="EMBL" id="DWWB01000088">
    <property type="protein sequence ID" value="HJC67921.1"/>
    <property type="molecule type" value="Genomic_DNA"/>
</dbReference>
<feature type="transmembrane region" description="Helical" evidence="1">
    <location>
        <begin position="36"/>
        <end position="55"/>
    </location>
</feature>
<reference evidence="3" key="2">
    <citation type="submission" date="2021-04" db="EMBL/GenBank/DDBJ databases">
        <authorList>
            <person name="Gilroy R."/>
        </authorList>
    </citation>
    <scope>NUCLEOTIDE SEQUENCE</scope>
    <source>
        <strain evidence="3">CHK198-12963</strain>
    </source>
</reference>
<dbReference type="GO" id="GO:1902201">
    <property type="term" value="P:negative regulation of bacterial-type flagellum-dependent cell motility"/>
    <property type="evidence" value="ECO:0007669"/>
    <property type="project" value="TreeGrafter"/>
</dbReference>
<keyword evidence="1" id="KW-0472">Membrane</keyword>
<dbReference type="PANTHER" id="PTHR45138">
    <property type="entry name" value="REGULATORY COMPONENTS OF SENSORY TRANSDUCTION SYSTEM"/>
    <property type="match status" value="1"/>
</dbReference>
<organism evidence="3 4">
    <name type="scientific">Candidatus Enterocloster excrementigallinarum</name>
    <dbReference type="NCBI Taxonomy" id="2838558"/>
    <lineage>
        <taxon>Bacteria</taxon>
        <taxon>Bacillati</taxon>
        <taxon>Bacillota</taxon>
        <taxon>Clostridia</taxon>
        <taxon>Lachnospirales</taxon>
        <taxon>Lachnospiraceae</taxon>
        <taxon>Enterocloster</taxon>
    </lineage>
</organism>